<evidence type="ECO:0000259" key="1">
    <source>
        <dbReference type="Pfam" id="PF18962"/>
    </source>
</evidence>
<proteinExistence type="predicted"/>
<reference evidence="2 3" key="1">
    <citation type="journal article" date="2015" name="Int. J. Syst. Evol. Microbiol.">
        <title>Mariniphaga sediminis sp. nov., isolated from coastal sediment.</title>
        <authorList>
            <person name="Wang F.Q."/>
            <person name="Shen Q.Y."/>
            <person name="Chen G.J."/>
            <person name="Du Z.J."/>
        </authorList>
    </citation>
    <scope>NUCLEOTIDE SEQUENCE [LARGE SCALE GENOMIC DNA]</scope>
    <source>
        <strain evidence="2 3">SY21</strain>
    </source>
</reference>
<protein>
    <submittedName>
        <fullName evidence="2">T9SS C-terminal target domain-containing protein</fullName>
    </submittedName>
</protein>
<keyword evidence="3" id="KW-1185">Reference proteome</keyword>
<dbReference type="AlphaFoldDB" id="A0A399CXH8"/>
<name>A0A399CXH8_9BACT</name>
<organism evidence="2 3">
    <name type="scientific">Mariniphaga sediminis</name>
    <dbReference type="NCBI Taxonomy" id="1628158"/>
    <lineage>
        <taxon>Bacteria</taxon>
        <taxon>Pseudomonadati</taxon>
        <taxon>Bacteroidota</taxon>
        <taxon>Bacteroidia</taxon>
        <taxon>Marinilabiliales</taxon>
        <taxon>Prolixibacteraceae</taxon>
        <taxon>Mariniphaga</taxon>
    </lineage>
</organism>
<sequence>MPYNNQTTMKQLIFIMATMLTFSTELKSQNYVPFPTENAQWNVYLEYSMSENPADTILMQYVLNADTTINQLRYNRLCLQSNASDTACVAPIGGIREKDKRIYFIGNDFLGFPHDEELILYDFNVQVGDTVFHDDYSSFFSIIEAIDTIEINEEYRNRYKISPDSRNSNYYFPDDEYWIEGIGSVKAGLLGHITMVPTCCYQLWEHICFKENGVVKYLNSTFSDCLASNLLMGVNLPMTDLQIKIYPNPVTNQLQIENNSNENLSIKIIDINGRSILEQPLNKTKTTIKLDLRPGIYNALITDQIEQIMLTQKIIKQ</sequence>
<comment type="caution">
    <text evidence="2">The sequence shown here is derived from an EMBL/GenBank/DDBJ whole genome shotgun (WGS) entry which is preliminary data.</text>
</comment>
<accession>A0A399CXH8</accession>
<dbReference type="InterPro" id="IPR026444">
    <property type="entry name" value="Secre_tail"/>
</dbReference>
<dbReference type="Proteomes" id="UP000266441">
    <property type="component" value="Unassembled WGS sequence"/>
</dbReference>
<dbReference type="NCBIfam" id="TIGR04183">
    <property type="entry name" value="Por_Secre_tail"/>
    <property type="match status" value="1"/>
</dbReference>
<feature type="domain" description="Secretion system C-terminal sorting" evidence="1">
    <location>
        <begin position="245"/>
        <end position="314"/>
    </location>
</feature>
<evidence type="ECO:0000313" key="2">
    <source>
        <dbReference type="EMBL" id="RIH62760.1"/>
    </source>
</evidence>
<dbReference type="EMBL" id="QWET01000040">
    <property type="protein sequence ID" value="RIH62760.1"/>
    <property type="molecule type" value="Genomic_DNA"/>
</dbReference>
<dbReference type="Pfam" id="PF18962">
    <property type="entry name" value="Por_Secre_tail"/>
    <property type="match status" value="1"/>
</dbReference>
<dbReference type="OrthoDB" id="9809277at2"/>
<evidence type="ECO:0000313" key="3">
    <source>
        <dbReference type="Proteomes" id="UP000266441"/>
    </source>
</evidence>
<gene>
    <name evidence="2" type="ORF">D1164_23220</name>
</gene>